<comment type="caution">
    <text evidence="1">The sequence shown here is derived from an EMBL/GenBank/DDBJ whole genome shotgun (WGS) entry which is preliminary data.</text>
</comment>
<accession>A0ABQ2KYQ2</accession>
<gene>
    <name evidence="1" type="ORF">GCM10010969_09570</name>
</gene>
<evidence type="ECO:0000313" key="2">
    <source>
        <dbReference type="Proteomes" id="UP000606653"/>
    </source>
</evidence>
<protein>
    <submittedName>
        <fullName evidence="1">Uncharacterized protein</fullName>
    </submittedName>
</protein>
<organism evidence="1 2">
    <name type="scientific">Saccharibacillus kuerlensis</name>
    <dbReference type="NCBI Taxonomy" id="459527"/>
    <lineage>
        <taxon>Bacteria</taxon>
        <taxon>Bacillati</taxon>
        <taxon>Bacillota</taxon>
        <taxon>Bacilli</taxon>
        <taxon>Bacillales</taxon>
        <taxon>Paenibacillaceae</taxon>
        <taxon>Saccharibacillus</taxon>
    </lineage>
</organism>
<sequence>MVLFVLLLSTMFFALFILIITSESIENMRRKKYKAYERFGAYHMGGLPGLPRMKRLQLFMNEHVLTIKPWRQPALMIPVRNIAEVRLLGAKSLNRDKIDNLYTWRCHFGEMPLGSDLDPIRQWTRFRRPKWYVLLHYVWEDEMRAVCFGFGNGQADEREQQPFYQCYEVLERHAADYRRRDPKDAVGTVSLRKRIVQTAGKSVWRKDPESNGMTSRWES</sequence>
<proteinExistence type="predicted"/>
<dbReference type="EMBL" id="BMLN01000002">
    <property type="protein sequence ID" value="GGN94673.1"/>
    <property type="molecule type" value="Genomic_DNA"/>
</dbReference>
<reference evidence="2" key="1">
    <citation type="journal article" date="2019" name="Int. J. Syst. Evol. Microbiol.">
        <title>The Global Catalogue of Microorganisms (GCM) 10K type strain sequencing project: providing services to taxonomists for standard genome sequencing and annotation.</title>
        <authorList>
            <consortium name="The Broad Institute Genomics Platform"/>
            <consortium name="The Broad Institute Genome Sequencing Center for Infectious Disease"/>
            <person name="Wu L."/>
            <person name="Ma J."/>
        </authorList>
    </citation>
    <scope>NUCLEOTIDE SEQUENCE [LARGE SCALE GENOMIC DNA]</scope>
    <source>
        <strain evidence="2">CGMCC 1.6964</strain>
    </source>
</reference>
<dbReference type="RefSeq" id="WP_018977060.1">
    <property type="nucleotide sequence ID" value="NZ_BMLN01000002.1"/>
</dbReference>
<keyword evidence="2" id="KW-1185">Reference proteome</keyword>
<evidence type="ECO:0000313" key="1">
    <source>
        <dbReference type="EMBL" id="GGN94673.1"/>
    </source>
</evidence>
<dbReference type="Proteomes" id="UP000606653">
    <property type="component" value="Unassembled WGS sequence"/>
</dbReference>
<name>A0ABQ2KYQ2_9BACL</name>